<feature type="non-terminal residue" evidence="2">
    <location>
        <position position="65"/>
    </location>
</feature>
<name>A0AAV7PAM5_PLEWA</name>
<accession>A0AAV7PAM5</accession>
<organism evidence="2 3">
    <name type="scientific">Pleurodeles waltl</name>
    <name type="common">Iberian ribbed newt</name>
    <dbReference type="NCBI Taxonomy" id="8319"/>
    <lineage>
        <taxon>Eukaryota</taxon>
        <taxon>Metazoa</taxon>
        <taxon>Chordata</taxon>
        <taxon>Craniata</taxon>
        <taxon>Vertebrata</taxon>
        <taxon>Euteleostomi</taxon>
        <taxon>Amphibia</taxon>
        <taxon>Batrachia</taxon>
        <taxon>Caudata</taxon>
        <taxon>Salamandroidea</taxon>
        <taxon>Salamandridae</taxon>
        <taxon>Pleurodelinae</taxon>
        <taxon>Pleurodeles</taxon>
    </lineage>
</organism>
<dbReference type="AlphaFoldDB" id="A0AAV7PAM5"/>
<comment type="caution">
    <text evidence="2">The sequence shown here is derived from an EMBL/GenBank/DDBJ whole genome shotgun (WGS) entry which is preliminary data.</text>
</comment>
<evidence type="ECO:0000313" key="3">
    <source>
        <dbReference type="Proteomes" id="UP001066276"/>
    </source>
</evidence>
<keyword evidence="3" id="KW-1185">Reference proteome</keyword>
<evidence type="ECO:0000256" key="1">
    <source>
        <dbReference type="SAM" id="MobiDB-lite"/>
    </source>
</evidence>
<protein>
    <submittedName>
        <fullName evidence="2">Uncharacterized protein</fullName>
    </submittedName>
</protein>
<feature type="compositionally biased region" description="Basic and acidic residues" evidence="1">
    <location>
        <begin position="39"/>
        <end position="65"/>
    </location>
</feature>
<evidence type="ECO:0000313" key="2">
    <source>
        <dbReference type="EMBL" id="KAJ1123618.1"/>
    </source>
</evidence>
<gene>
    <name evidence="2" type="ORF">NDU88_002086</name>
</gene>
<sequence>VSLKVVPLTNRKMRPPGDPPRGAPHPLRANTRPPFRPCRGGEREGKSSGPDKKNRGEGDFSKGKG</sequence>
<dbReference type="EMBL" id="JANPWB010000011">
    <property type="protein sequence ID" value="KAJ1123618.1"/>
    <property type="molecule type" value="Genomic_DNA"/>
</dbReference>
<feature type="region of interest" description="Disordered" evidence="1">
    <location>
        <begin position="1"/>
        <end position="65"/>
    </location>
</feature>
<proteinExistence type="predicted"/>
<reference evidence="2" key="1">
    <citation type="journal article" date="2022" name="bioRxiv">
        <title>Sequencing and chromosome-scale assembly of the giantPleurodeles waltlgenome.</title>
        <authorList>
            <person name="Brown T."/>
            <person name="Elewa A."/>
            <person name="Iarovenko S."/>
            <person name="Subramanian E."/>
            <person name="Araus A.J."/>
            <person name="Petzold A."/>
            <person name="Susuki M."/>
            <person name="Suzuki K.-i.T."/>
            <person name="Hayashi T."/>
            <person name="Toyoda A."/>
            <person name="Oliveira C."/>
            <person name="Osipova E."/>
            <person name="Leigh N.D."/>
            <person name="Simon A."/>
            <person name="Yun M.H."/>
        </authorList>
    </citation>
    <scope>NUCLEOTIDE SEQUENCE</scope>
    <source>
        <strain evidence="2">20211129_DDA</strain>
        <tissue evidence="2">Liver</tissue>
    </source>
</reference>
<feature type="non-terminal residue" evidence="2">
    <location>
        <position position="1"/>
    </location>
</feature>
<dbReference type="Proteomes" id="UP001066276">
    <property type="component" value="Chromosome 7"/>
</dbReference>